<feature type="transmembrane region" description="Helical" evidence="7">
    <location>
        <begin position="169"/>
        <end position="194"/>
    </location>
</feature>
<evidence type="ECO:0000259" key="8">
    <source>
        <dbReference type="PROSITE" id="PS50928"/>
    </source>
</evidence>
<dbReference type="Proteomes" id="UP000030700">
    <property type="component" value="Unassembled WGS sequence"/>
</dbReference>
<feature type="domain" description="ABC transmembrane type-1" evidence="8">
    <location>
        <begin position="81"/>
        <end position="296"/>
    </location>
</feature>
<comment type="similarity">
    <text evidence="7">Belongs to the binding-protein-dependent transport system permease family.</text>
</comment>
<dbReference type="GO" id="GO:0055085">
    <property type="term" value="P:transmembrane transport"/>
    <property type="evidence" value="ECO:0007669"/>
    <property type="project" value="InterPro"/>
</dbReference>
<evidence type="ECO:0000256" key="2">
    <source>
        <dbReference type="ARBA" id="ARBA00022448"/>
    </source>
</evidence>
<evidence type="ECO:0000313" key="10">
    <source>
        <dbReference type="Proteomes" id="UP000030700"/>
    </source>
</evidence>
<feature type="transmembrane region" description="Helical" evidence="7">
    <location>
        <begin position="246"/>
        <end position="267"/>
    </location>
</feature>
<reference evidence="9" key="1">
    <citation type="journal article" date="2015" name="PeerJ">
        <title>First genomic representation of candidate bacterial phylum KSB3 points to enhanced environmental sensing as a trigger of wastewater bulking.</title>
        <authorList>
            <person name="Sekiguchi Y."/>
            <person name="Ohashi A."/>
            <person name="Parks D.H."/>
            <person name="Yamauchi T."/>
            <person name="Tyson G.W."/>
            <person name="Hugenholtz P."/>
        </authorList>
    </citation>
    <scope>NUCLEOTIDE SEQUENCE [LARGE SCALE GENOMIC DNA]</scope>
</reference>
<evidence type="ECO:0000256" key="4">
    <source>
        <dbReference type="ARBA" id="ARBA00022692"/>
    </source>
</evidence>
<dbReference type="PANTHER" id="PTHR30193">
    <property type="entry name" value="ABC TRANSPORTER PERMEASE PROTEIN"/>
    <property type="match status" value="1"/>
</dbReference>
<keyword evidence="4 7" id="KW-0812">Transmembrane</keyword>
<accession>A0A081BLM3</accession>
<dbReference type="PROSITE" id="PS50928">
    <property type="entry name" value="ABC_TM1"/>
    <property type="match status" value="1"/>
</dbReference>
<evidence type="ECO:0000256" key="3">
    <source>
        <dbReference type="ARBA" id="ARBA00022475"/>
    </source>
</evidence>
<keyword evidence="2 7" id="KW-0813">Transport</keyword>
<dbReference type="SUPFAM" id="SSF161098">
    <property type="entry name" value="MetI-like"/>
    <property type="match status" value="1"/>
</dbReference>
<evidence type="ECO:0000256" key="1">
    <source>
        <dbReference type="ARBA" id="ARBA00004651"/>
    </source>
</evidence>
<dbReference type="Gene3D" id="1.10.3720.10">
    <property type="entry name" value="MetI-like"/>
    <property type="match status" value="1"/>
</dbReference>
<evidence type="ECO:0000313" key="9">
    <source>
        <dbReference type="EMBL" id="GAK51289.1"/>
    </source>
</evidence>
<dbReference type="InterPro" id="IPR000515">
    <property type="entry name" value="MetI-like"/>
</dbReference>
<feature type="transmembrane region" description="Helical" evidence="7">
    <location>
        <begin position="117"/>
        <end position="136"/>
    </location>
</feature>
<name>A0A081BLM3_9BACT</name>
<feature type="transmembrane region" description="Helical" evidence="7">
    <location>
        <begin position="279"/>
        <end position="300"/>
    </location>
</feature>
<sequence length="308" mass="34396">MKQETLKKVSYSILVGPSVLLYASFMIFPVIACFTLSFTNWAGQGFGEWWASGQGEVGKQLFVGLTNYLTALKDPVFLHGLRNNIAVVGISVLGQIPVGFVLAYIIHRKLVRFENFFTAMIFLPITISAVVVALLWQQIFSPVGLYTTFVRMITGNPRYVLQIFENKTFAILPVLFVILWMYTGIYLIIFLANLQKINPSIIEAAIIDGASEGQILFKIIIPSMLNVIFTTMIFAISGSLTSFDLIWAMTGGGPAHYTEVIAIYMYVNTFKYYKYGFGAAVSMIIVILSVGLISLLQAIFKKFEAQYE</sequence>
<feature type="transmembrane region" description="Helical" evidence="7">
    <location>
        <begin position="12"/>
        <end position="38"/>
    </location>
</feature>
<dbReference type="STRING" id="1499966.U14_02532"/>
<dbReference type="EMBL" id="DF820457">
    <property type="protein sequence ID" value="GAK51289.1"/>
    <property type="molecule type" value="Genomic_DNA"/>
</dbReference>
<dbReference type="HOGENOM" id="CLU_016047_0_0_0"/>
<keyword evidence="5 7" id="KW-1133">Transmembrane helix</keyword>
<protein>
    <submittedName>
        <fullName evidence="9">Binding-protein-dependent transport systems inner membrane component</fullName>
    </submittedName>
</protein>
<evidence type="ECO:0000256" key="7">
    <source>
        <dbReference type="RuleBase" id="RU363032"/>
    </source>
</evidence>
<dbReference type="PANTHER" id="PTHR30193:SF37">
    <property type="entry name" value="INNER MEMBRANE ABC TRANSPORTER PERMEASE PROTEIN YCJO"/>
    <property type="match status" value="1"/>
</dbReference>
<dbReference type="InterPro" id="IPR035906">
    <property type="entry name" value="MetI-like_sf"/>
</dbReference>
<dbReference type="CDD" id="cd06261">
    <property type="entry name" value="TM_PBP2"/>
    <property type="match status" value="1"/>
</dbReference>
<dbReference type="InterPro" id="IPR051393">
    <property type="entry name" value="ABC_transporter_permease"/>
</dbReference>
<evidence type="ECO:0000256" key="6">
    <source>
        <dbReference type="ARBA" id="ARBA00023136"/>
    </source>
</evidence>
<organism evidence="9">
    <name type="scientific">Candidatus Moduliflexus flocculans</name>
    <dbReference type="NCBI Taxonomy" id="1499966"/>
    <lineage>
        <taxon>Bacteria</taxon>
        <taxon>Candidatus Moduliflexota</taxon>
        <taxon>Candidatus Moduliflexia</taxon>
        <taxon>Candidatus Moduliflexales</taxon>
        <taxon>Candidatus Moduliflexaceae</taxon>
    </lineage>
</organism>
<proteinExistence type="inferred from homology"/>
<feature type="transmembrane region" description="Helical" evidence="7">
    <location>
        <begin position="215"/>
        <end position="240"/>
    </location>
</feature>
<keyword evidence="6 7" id="KW-0472">Membrane</keyword>
<keyword evidence="3" id="KW-1003">Cell membrane</keyword>
<feature type="transmembrane region" description="Helical" evidence="7">
    <location>
        <begin position="85"/>
        <end position="105"/>
    </location>
</feature>
<dbReference type="GO" id="GO:0005886">
    <property type="term" value="C:plasma membrane"/>
    <property type="evidence" value="ECO:0007669"/>
    <property type="project" value="UniProtKB-SubCell"/>
</dbReference>
<gene>
    <name evidence="9" type="ORF">U14_02532</name>
</gene>
<evidence type="ECO:0000256" key="5">
    <source>
        <dbReference type="ARBA" id="ARBA00022989"/>
    </source>
</evidence>
<dbReference type="AlphaFoldDB" id="A0A081BLM3"/>
<comment type="subcellular location">
    <subcellularLocation>
        <location evidence="1 7">Cell membrane</location>
        <topology evidence="1 7">Multi-pass membrane protein</topology>
    </subcellularLocation>
</comment>
<dbReference type="Pfam" id="PF00528">
    <property type="entry name" value="BPD_transp_1"/>
    <property type="match status" value="1"/>
</dbReference>
<keyword evidence="10" id="KW-1185">Reference proteome</keyword>